<comment type="caution">
    <text evidence="2">The sequence shown here is derived from an EMBL/GenBank/DDBJ whole genome shotgun (WGS) entry which is preliminary data.</text>
</comment>
<feature type="compositionally biased region" description="Basic and acidic residues" evidence="1">
    <location>
        <begin position="11"/>
        <end position="25"/>
    </location>
</feature>
<name>A0A2T3XJM9_9BURK</name>
<dbReference type="Proteomes" id="UP000240638">
    <property type="component" value="Unassembled WGS sequence"/>
</dbReference>
<sequence>MAGVDGAHSGKPKDKEAEERQRDGSDQAGDAKFVSMSLPRLAHCLIRLSGIMQARASGRTQ</sequence>
<dbReference type="EMBL" id="PYUC01000036">
    <property type="protein sequence ID" value="PTB16744.1"/>
    <property type="molecule type" value="Genomic_DNA"/>
</dbReference>
<evidence type="ECO:0000313" key="2">
    <source>
        <dbReference type="EMBL" id="PTB16744.1"/>
    </source>
</evidence>
<dbReference type="AlphaFoldDB" id="A0A2T3XJM9"/>
<protein>
    <submittedName>
        <fullName evidence="2">Uncharacterized protein</fullName>
    </submittedName>
</protein>
<reference evidence="2 3" key="1">
    <citation type="submission" date="2018-03" db="EMBL/GenBank/DDBJ databases">
        <title>Whole genome analyses suggest that Burkholderia sensu lato contains two further novel genera in the rhizoxinica-symbiotica group Mycetohabitans gen. nov., and Trinickia gen. nov.: implications for the evolution of diazotrophy and nodulation in the Burkholderiaceae.</title>
        <authorList>
            <person name="Estrada De Los Santos P."/>
            <person name="Palmer M."/>
            <person name="Chavez-Ramirez B."/>
            <person name="Steenkamp E.T."/>
            <person name="Hirsch A.M."/>
            <person name="Manyaka P."/>
            <person name="Maluk M."/>
            <person name="Lafos M."/>
            <person name="Crook M."/>
            <person name="Gross E."/>
            <person name="Simon M.F."/>
            <person name="Bueno Dos Reis Junior F."/>
            <person name="Poole P.S."/>
            <person name="Venter S.N."/>
            <person name="James E.K."/>
        </authorList>
    </citation>
    <scope>NUCLEOTIDE SEQUENCE [LARGE SCALE GENOMIC DNA]</scope>
    <source>
        <strain evidence="2 3">JPY-366</strain>
    </source>
</reference>
<feature type="region of interest" description="Disordered" evidence="1">
    <location>
        <begin position="1"/>
        <end position="33"/>
    </location>
</feature>
<gene>
    <name evidence="2" type="ORF">C9I57_31900</name>
</gene>
<accession>A0A2T3XJM9</accession>
<proteinExistence type="predicted"/>
<evidence type="ECO:0000313" key="3">
    <source>
        <dbReference type="Proteomes" id="UP000240638"/>
    </source>
</evidence>
<evidence type="ECO:0000256" key="1">
    <source>
        <dbReference type="SAM" id="MobiDB-lite"/>
    </source>
</evidence>
<organism evidence="2 3">
    <name type="scientific">Trinickia symbiotica</name>
    <dbReference type="NCBI Taxonomy" id="863227"/>
    <lineage>
        <taxon>Bacteria</taxon>
        <taxon>Pseudomonadati</taxon>
        <taxon>Pseudomonadota</taxon>
        <taxon>Betaproteobacteria</taxon>
        <taxon>Burkholderiales</taxon>
        <taxon>Burkholderiaceae</taxon>
        <taxon>Trinickia</taxon>
    </lineage>
</organism>